<dbReference type="Proteomes" id="UP000002149">
    <property type="component" value="Chromosome 13"/>
</dbReference>
<accession>Q5K7M4</accession>
<feature type="compositionally biased region" description="Acidic residues" evidence="1">
    <location>
        <begin position="280"/>
        <end position="296"/>
    </location>
</feature>
<accession>Q55I37</accession>
<sequence length="511" mass="57309">MFIANITLKEVLEAQKRRYSDEAHLNLCRSQKKRVPFRNTGLWITIPKTASPWFVQMGKQREGSHGDLAPHFGAPHHPVHWKCQVCERGEGGDTTKSKQVNRRRKAAESSRWSYCNYTTTTEPLAEDEQVEEEEQVQIVYPVAPRRFPPRDTAFPRPRRTLHVPHYPALPERDYFGTRATWLSEEGYCDASGHAVATSARCEARRVYNDSLDLEATTPSPATKPSSDRLVPGTRSLPSNQSSWQPADYDAVVLKDDSSFSESTWYSSSMSASHGSLASNGDEDESDEEEDGDDDLYEWNAINPDAPDQEWEHLKARVNIQQMDRDARRRLRLGRRIEERDEWDEGGYLVGGGGVGDRHHHGDGIPVELKRIMVEMSGGDYVYAAGHGTRFGEGYGIGSDSTISEWRQNSSSDTSLSPWSNRAPSLLPPLGTHCSVDDLVHPDDSMSRCRSPIDLDIPDTPCIPAPRGSPVARQQAEGSPPTFDFDEVMEEVMDSIWASEGVRWVYPGSESM</sequence>
<gene>
    <name evidence="2" type="ordered locus">CNM01930</name>
</gene>
<proteinExistence type="predicted"/>
<keyword evidence="3" id="KW-1185">Reference proteome</keyword>
<dbReference type="InParanoid" id="Q5K7M4"/>
<dbReference type="VEuPathDB" id="FungiDB:CNM01930"/>
<evidence type="ECO:0000256" key="1">
    <source>
        <dbReference type="SAM" id="MobiDB-lite"/>
    </source>
</evidence>
<dbReference type="AlphaFoldDB" id="Q5K7M4"/>
<dbReference type="EMBL" id="AE017353">
    <property type="protein sequence ID" value="AAW46773.2"/>
    <property type="molecule type" value="Genomic_DNA"/>
</dbReference>
<protein>
    <submittedName>
        <fullName evidence="2">Uncharacterized protein</fullName>
    </submittedName>
</protein>
<feature type="compositionally biased region" description="Low complexity" evidence="1">
    <location>
        <begin position="263"/>
        <end position="278"/>
    </location>
</feature>
<evidence type="ECO:0000313" key="2">
    <source>
        <dbReference type="EMBL" id="AAW46773.2"/>
    </source>
</evidence>
<dbReference type="RefSeq" id="XP_024513940.1">
    <property type="nucleotide sequence ID" value="XM_024658324.1"/>
</dbReference>
<dbReference type="HOGENOM" id="CLU_605525_0_0_1"/>
<reference evidence="2 3" key="1">
    <citation type="journal article" date="2005" name="Science">
        <title>The genome of the basidiomycetous yeast and human pathogen Cryptococcus neoformans.</title>
        <authorList>
            <person name="Loftus B.J."/>
            <person name="Fung E."/>
            <person name="Roncaglia P."/>
            <person name="Rowley D."/>
            <person name="Amedeo P."/>
            <person name="Bruno D."/>
            <person name="Vamathevan J."/>
            <person name="Miranda M."/>
            <person name="Anderson I.J."/>
            <person name="Fraser J.A."/>
            <person name="Allen J.E."/>
            <person name="Bosdet I.E."/>
            <person name="Brent M.R."/>
            <person name="Chiu R."/>
            <person name="Doering T.L."/>
            <person name="Donlin M.J."/>
            <person name="D'Souza C.A."/>
            <person name="Fox D.S."/>
            <person name="Grinberg V."/>
            <person name="Fu J."/>
            <person name="Fukushima M."/>
            <person name="Haas B.J."/>
            <person name="Huang J.C."/>
            <person name="Janbon G."/>
            <person name="Jones S.J."/>
            <person name="Koo H.L."/>
            <person name="Krzywinski M.I."/>
            <person name="Kwon-Chung J.K."/>
            <person name="Lengeler K.B."/>
            <person name="Maiti R."/>
            <person name="Marra M.A."/>
            <person name="Marra R.E."/>
            <person name="Mathewson C.A."/>
            <person name="Mitchell T.G."/>
            <person name="Pertea M."/>
            <person name="Riggs F.R."/>
            <person name="Salzberg S.L."/>
            <person name="Schein J.E."/>
            <person name="Shvartsbeyn A."/>
            <person name="Shin H."/>
            <person name="Shumway M."/>
            <person name="Specht C.A."/>
            <person name="Suh B.B."/>
            <person name="Tenney A."/>
            <person name="Utterback T.R."/>
            <person name="Wickes B.L."/>
            <person name="Wortman J.R."/>
            <person name="Wye N.H."/>
            <person name="Kronstad J.W."/>
            <person name="Lodge J.K."/>
            <person name="Heitman J."/>
            <person name="Davis R.W."/>
            <person name="Fraser C.M."/>
            <person name="Hyman R.W."/>
        </authorList>
    </citation>
    <scope>NUCLEOTIDE SEQUENCE [LARGE SCALE GENOMIC DNA]</scope>
    <source>
        <strain evidence="3">JEC21 / ATCC MYA-565</strain>
    </source>
</reference>
<feature type="region of interest" description="Disordered" evidence="1">
    <location>
        <begin position="263"/>
        <end position="296"/>
    </location>
</feature>
<dbReference type="OrthoDB" id="2575723at2759"/>
<name>Q5K7M4_CRYD1</name>
<dbReference type="KEGG" id="cne:CNM01930"/>
<dbReference type="GeneID" id="3255275"/>
<organism evidence="2 3">
    <name type="scientific">Cryptococcus deneoformans (strain JEC21 / ATCC MYA-565)</name>
    <name type="common">Cryptococcus neoformans var. neoformans serotype D</name>
    <dbReference type="NCBI Taxonomy" id="214684"/>
    <lineage>
        <taxon>Eukaryota</taxon>
        <taxon>Fungi</taxon>
        <taxon>Dikarya</taxon>
        <taxon>Basidiomycota</taxon>
        <taxon>Agaricomycotina</taxon>
        <taxon>Tremellomycetes</taxon>
        <taxon>Tremellales</taxon>
        <taxon>Cryptococcaceae</taxon>
        <taxon>Cryptococcus</taxon>
        <taxon>Cryptococcus neoformans species complex</taxon>
    </lineage>
</organism>
<evidence type="ECO:0000313" key="3">
    <source>
        <dbReference type="Proteomes" id="UP000002149"/>
    </source>
</evidence>
<feature type="region of interest" description="Disordered" evidence="1">
    <location>
        <begin position="212"/>
        <end position="243"/>
    </location>
</feature>
<dbReference type="PaxDb" id="214684-Q5K7M4"/>